<dbReference type="CDD" id="cd03062">
    <property type="entry name" value="TRX_Fd_Sucrase"/>
    <property type="match status" value="1"/>
</dbReference>
<dbReference type="STRING" id="670483.S7PVE0"/>
<name>S7PVE0_GLOTA</name>
<evidence type="ECO:0008006" key="3">
    <source>
        <dbReference type="Google" id="ProtNLM"/>
    </source>
</evidence>
<reference evidence="1 2" key="1">
    <citation type="journal article" date="2012" name="Science">
        <title>The Paleozoic origin of enzymatic lignin decomposition reconstructed from 31 fungal genomes.</title>
        <authorList>
            <person name="Floudas D."/>
            <person name="Binder M."/>
            <person name="Riley R."/>
            <person name="Barry K."/>
            <person name="Blanchette R.A."/>
            <person name="Henrissat B."/>
            <person name="Martinez A.T."/>
            <person name="Otillar R."/>
            <person name="Spatafora J.W."/>
            <person name="Yadav J.S."/>
            <person name="Aerts A."/>
            <person name="Benoit I."/>
            <person name="Boyd A."/>
            <person name="Carlson A."/>
            <person name="Copeland A."/>
            <person name="Coutinho P.M."/>
            <person name="de Vries R.P."/>
            <person name="Ferreira P."/>
            <person name="Findley K."/>
            <person name="Foster B."/>
            <person name="Gaskell J."/>
            <person name="Glotzer D."/>
            <person name="Gorecki P."/>
            <person name="Heitman J."/>
            <person name="Hesse C."/>
            <person name="Hori C."/>
            <person name="Igarashi K."/>
            <person name="Jurgens J.A."/>
            <person name="Kallen N."/>
            <person name="Kersten P."/>
            <person name="Kohler A."/>
            <person name="Kuees U."/>
            <person name="Kumar T.K.A."/>
            <person name="Kuo A."/>
            <person name="LaButti K."/>
            <person name="Larrondo L.F."/>
            <person name="Lindquist E."/>
            <person name="Ling A."/>
            <person name="Lombard V."/>
            <person name="Lucas S."/>
            <person name="Lundell T."/>
            <person name="Martin R."/>
            <person name="McLaughlin D.J."/>
            <person name="Morgenstern I."/>
            <person name="Morin E."/>
            <person name="Murat C."/>
            <person name="Nagy L.G."/>
            <person name="Nolan M."/>
            <person name="Ohm R.A."/>
            <person name="Patyshakuliyeva A."/>
            <person name="Rokas A."/>
            <person name="Ruiz-Duenas F.J."/>
            <person name="Sabat G."/>
            <person name="Salamov A."/>
            <person name="Samejima M."/>
            <person name="Schmutz J."/>
            <person name="Slot J.C."/>
            <person name="St John F."/>
            <person name="Stenlid J."/>
            <person name="Sun H."/>
            <person name="Sun S."/>
            <person name="Syed K."/>
            <person name="Tsang A."/>
            <person name="Wiebenga A."/>
            <person name="Young D."/>
            <person name="Pisabarro A."/>
            <person name="Eastwood D.C."/>
            <person name="Martin F."/>
            <person name="Cullen D."/>
            <person name="Grigoriev I.V."/>
            <person name="Hibbett D.S."/>
        </authorList>
    </citation>
    <scope>NUCLEOTIDE SEQUENCE [LARGE SCALE GENOMIC DNA]</scope>
    <source>
        <strain evidence="1 2">ATCC 11539</strain>
    </source>
</reference>
<dbReference type="InterPro" id="IPR009737">
    <property type="entry name" value="Aim32/Apd1-like"/>
</dbReference>
<dbReference type="OMA" id="SRDCRCG"/>
<proteinExistence type="predicted"/>
<dbReference type="PANTHER" id="PTHR31902">
    <property type="entry name" value="ACTIN PATCHES DISTAL PROTEIN 1"/>
    <property type="match status" value="1"/>
</dbReference>
<dbReference type="KEGG" id="gtr:GLOTRDRAFT_81477"/>
<dbReference type="RefSeq" id="XP_007870331.1">
    <property type="nucleotide sequence ID" value="XM_007872140.1"/>
</dbReference>
<dbReference type="Pfam" id="PF06999">
    <property type="entry name" value="Suc_Fer-like"/>
    <property type="match status" value="1"/>
</dbReference>
<dbReference type="InterPro" id="IPR036249">
    <property type="entry name" value="Thioredoxin-like_sf"/>
</dbReference>
<dbReference type="HOGENOM" id="CLU_092126_0_0_1"/>
<dbReference type="Gene3D" id="3.40.30.10">
    <property type="entry name" value="Glutaredoxin"/>
    <property type="match status" value="1"/>
</dbReference>
<protein>
    <recommendedName>
        <fullName evidence="3">Sucraseferredoxin-like protein</fullName>
    </recommendedName>
</protein>
<keyword evidence="2" id="KW-1185">Reference proteome</keyword>
<sequence>MLSRTRISSALRTSLRSRSFWSKTAPDPSLHATVAPHHLYLFLHSRVPPMEAPSRPVSSLRVTLQRSLSQFGGIVNFSWAPDQLETETHGNRERYKATAYSRTGGRLDLDEVSSDNMQDVLHVLGRHARGEAKAGANTDDRYAVDMYVCTHKDRDCRCGEHGYAVVQALREEVARRKTNPADAAHRIRLIGETTHVGGHKYAANVLIYPHGDWLGNVRPEHVPSIVDAVLQLPARPSSEHEPPLLPALWRGRMGLSSDQQSSLYEKYSS</sequence>
<dbReference type="EMBL" id="KB469311">
    <property type="protein sequence ID" value="EPQ51367.1"/>
    <property type="molecule type" value="Genomic_DNA"/>
</dbReference>
<evidence type="ECO:0000313" key="2">
    <source>
        <dbReference type="Proteomes" id="UP000030669"/>
    </source>
</evidence>
<dbReference type="SUPFAM" id="SSF52833">
    <property type="entry name" value="Thioredoxin-like"/>
    <property type="match status" value="1"/>
</dbReference>
<dbReference type="OrthoDB" id="10253744at2759"/>
<gene>
    <name evidence="1" type="ORF">GLOTRDRAFT_81477</name>
</gene>
<dbReference type="AlphaFoldDB" id="S7PVE0"/>
<evidence type="ECO:0000313" key="1">
    <source>
        <dbReference type="EMBL" id="EPQ51367.1"/>
    </source>
</evidence>
<dbReference type="Proteomes" id="UP000030669">
    <property type="component" value="Unassembled WGS sequence"/>
</dbReference>
<organism evidence="1 2">
    <name type="scientific">Gloeophyllum trabeum (strain ATCC 11539 / FP-39264 / Madison 617)</name>
    <name type="common">Brown rot fungus</name>
    <dbReference type="NCBI Taxonomy" id="670483"/>
    <lineage>
        <taxon>Eukaryota</taxon>
        <taxon>Fungi</taxon>
        <taxon>Dikarya</taxon>
        <taxon>Basidiomycota</taxon>
        <taxon>Agaricomycotina</taxon>
        <taxon>Agaricomycetes</taxon>
        <taxon>Gloeophyllales</taxon>
        <taxon>Gloeophyllaceae</taxon>
        <taxon>Gloeophyllum</taxon>
    </lineage>
</organism>
<dbReference type="GeneID" id="19309077"/>
<dbReference type="eggNOG" id="ENOG502RJU3">
    <property type="taxonomic scope" value="Eukaryota"/>
</dbReference>
<accession>S7PVE0</accession>